<dbReference type="GO" id="GO:0005525">
    <property type="term" value="F:GTP binding"/>
    <property type="evidence" value="ECO:0007669"/>
    <property type="project" value="UniProtKB-KW"/>
</dbReference>
<reference evidence="7" key="3">
    <citation type="submission" date="2025-09" db="UniProtKB">
        <authorList>
            <consortium name="Ensembl"/>
        </authorList>
    </citation>
    <scope>IDENTIFICATION</scope>
</reference>
<keyword evidence="5" id="KW-1133">Transmembrane helix</keyword>
<dbReference type="FunFam" id="3.40.50.300:FF:000366">
    <property type="entry name" value="GTPase, IMAP family member 2"/>
    <property type="match status" value="1"/>
</dbReference>
<dbReference type="InterPro" id="IPR006703">
    <property type="entry name" value="G_AIG1"/>
</dbReference>
<feature type="transmembrane region" description="Helical" evidence="5">
    <location>
        <begin position="570"/>
        <end position="591"/>
    </location>
</feature>
<dbReference type="GeneTree" id="ENSGT01150000286992"/>
<feature type="transmembrane region" description="Helical" evidence="5">
    <location>
        <begin position="458"/>
        <end position="481"/>
    </location>
</feature>
<feature type="compositionally biased region" description="Basic and acidic residues" evidence="4">
    <location>
        <begin position="420"/>
        <end position="440"/>
    </location>
</feature>
<keyword evidence="3" id="KW-0342">GTP-binding</keyword>
<dbReference type="Proteomes" id="UP000265040">
    <property type="component" value="Chromosome 18"/>
</dbReference>
<dbReference type="PROSITE" id="PS51720">
    <property type="entry name" value="G_AIG1"/>
    <property type="match status" value="1"/>
</dbReference>
<keyword evidence="2" id="KW-0547">Nucleotide-binding</keyword>
<feature type="transmembrane region" description="Helical" evidence="5">
    <location>
        <begin position="597"/>
        <end position="613"/>
    </location>
</feature>
<dbReference type="InterPro" id="IPR045058">
    <property type="entry name" value="GIMA/IAN/Toc"/>
</dbReference>
<evidence type="ECO:0000256" key="3">
    <source>
        <dbReference type="ARBA" id="ARBA00023134"/>
    </source>
</evidence>
<feature type="region of interest" description="Disordered" evidence="4">
    <location>
        <begin position="1"/>
        <end position="25"/>
    </location>
</feature>
<evidence type="ECO:0000313" key="8">
    <source>
        <dbReference type="Proteomes" id="UP000265040"/>
    </source>
</evidence>
<proteinExistence type="inferred from homology"/>
<organism evidence="7 8">
    <name type="scientific">Anabas testudineus</name>
    <name type="common">Climbing perch</name>
    <name type="synonym">Anthias testudineus</name>
    <dbReference type="NCBI Taxonomy" id="64144"/>
    <lineage>
        <taxon>Eukaryota</taxon>
        <taxon>Metazoa</taxon>
        <taxon>Chordata</taxon>
        <taxon>Craniata</taxon>
        <taxon>Vertebrata</taxon>
        <taxon>Euteleostomi</taxon>
        <taxon>Actinopterygii</taxon>
        <taxon>Neopterygii</taxon>
        <taxon>Teleostei</taxon>
        <taxon>Neoteleostei</taxon>
        <taxon>Acanthomorphata</taxon>
        <taxon>Anabantaria</taxon>
        <taxon>Anabantiformes</taxon>
        <taxon>Anabantoidei</taxon>
        <taxon>Anabantidae</taxon>
        <taxon>Anabas</taxon>
    </lineage>
</organism>
<sequence>MAVRAAEKQIQKDKQASGSMSQEEINKETWVKLTGPAAESLAEAFSGPDVVVVQETMGVCGGAEVPHVRGAEDGDPQVTGTNTTQTVSVSPTRIVMAGTDGAKKNIKVLKSYRIVLLGTTRAGKSSLANIIFGEDVFKINQSTTGRTSEYQAESKSVHGRRISVIDSPDFFDTEKPEEEMKHDMMRCITECAPGPHVFLIVFEVDKFMEQGHVMITKICQYFSDEAFKYSAVVFTHGEELPKGLKIEEFVKQNESLSALVKKCSGRCHFVYNNYWKNDKQGDRRSSQFQVAELLNTIHKIVMQNKGSCYSKKKLKAVKRETDEGNMPQGDVSKTAVNSVSRNVWFRLTGPAAESLAEAFFTPTIVVLQGGQQKGADVAKDDDSRETDEKDAKKIEEKTETEDEDIKEEEKTEEKTETEDGDVKEKEEKKNREDAKIKNTEQADNPPVGGGGFSGFTSVFGLLGSALAATFVPLALGLGFIVQAAVQWSVIGKAVQAAAGIIAIIGAAAAAAVAKVGEWIYQIICFLKQVYNKCKEIFKTLQDHIGTILFVIVFYSLLLSSFFVQEPITETLLLMFGVLLLLLFSVSGASAAVKAGEGGASLVGTVAAVIRRVGVRKLYNIFKSTWALRKWVVQTCNRCKEFLKDLQQHKGIILLVIVFYSLLFFIILHPGTNS</sequence>
<feature type="domain" description="AIG1-type G" evidence="6">
    <location>
        <begin position="109"/>
        <end position="318"/>
    </location>
</feature>
<feature type="compositionally biased region" description="Basic and acidic residues" evidence="4">
    <location>
        <begin position="1"/>
        <end position="15"/>
    </location>
</feature>
<evidence type="ECO:0000256" key="5">
    <source>
        <dbReference type="SAM" id="Phobius"/>
    </source>
</evidence>
<dbReference type="InterPro" id="IPR027417">
    <property type="entry name" value="P-loop_NTPase"/>
</dbReference>
<feature type="compositionally biased region" description="Basic and acidic residues" evidence="4">
    <location>
        <begin position="376"/>
        <end position="397"/>
    </location>
</feature>
<reference evidence="7" key="2">
    <citation type="submission" date="2025-08" db="UniProtKB">
        <authorList>
            <consortium name="Ensembl"/>
        </authorList>
    </citation>
    <scope>IDENTIFICATION</scope>
</reference>
<reference evidence="7 8" key="1">
    <citation type="submission" date="2021-04" db="EMBL/GenBank/DDBJ databases">
        <authorList>
            <consortium name="Wellcome Sanger Institute Data Sharing"/>
        </authorList>
    </citation>
    <scope>NUCLEOTIDE SEQUENCE [LARGE SCALE GENOMIC DNA]</scope>
</reference>
<accession>A0AAQ6IP99</accession>
<dbReference type="Gene3D" id="3.40.50.300">
    <property type="entry name" value="P-loop containing nucleotide triphosphate hydrolases"/>
    <property type="match status" value="1"/>
</dbReference>
<comment type="similarity">
    <text evidence="1">Belongs to the TRAFAC class TrmE-Era-EngA-EngB-Septin-like GTPase superfamily. AIG1/Toc34/Toc159-like paraseptin GTPase family. IAN subfamily.</text>
</comment>
<feature type="region of interest" description="Disordered" evidence="4">
    <location>
        <begin position="64"/>
        <end position="86"/>
    </location>
</feature>
<evidence type="ECO:0000313" key="7">
    <source>
        <dbReference type="Ensembl" id="ENSATEP00000076656.1"/>
    </source>
</evidence>
<evidence type="ECO:0000259" key="6">
    <source>
        <dbReference type="PROSITE" id="PS51720"/>
    </source>
</evidence>
<protein>
    <recommendedName>
        <fullName evidence="6">AIG1-type G domain-containing protein</fullName>
    </recommendedName>
</protein>
<dbReference type="PANTHER" id="PTHR10903">
    <property type="entry name" value="GTPASE, IMAP FAMILY MEMBER-RELATED"/>
    <property type="match status" value="1"/>
</dbReference>
<dbReference type="Ensembl" id="ENSATET00000082072.1">
    <property type="protein sequence ID" value="ENSATEP00000076656.1"/>
    <property type="gene ID" value="ENSATEG00000031871.1"/>
</dbReference>
<dbReference type="SUPFAM" id="SSF52540">
    <property type="entry name" value="P-loop containing nucleoside triphosphate hydrolases"/>
    <property type="match status" value="1"/>
</dbReference>
<dbReference type="AlphaFoldDB" id="A0AAQ6IP99"/>
<name>A0AAQ6IP99_ANATE</name>
<keyword evidence="5" id="KW-0812">Transmembrane</keyword>
<keyword evidence="8" id="KW-1185">Reference proteome</keyword>
<dbReference type="PANTHER" id="PTHR10903:SF62">
    <property type="entry name" value="GTPASE IMAP FAMILY MEMBER 4-LIKE-RELATED"/>
    <property type="match status" value="1"/>
</dbReference>
<feature type="transmembrane region" description="Helical" evidence="5">
    <location>
        <begin position="544"/>
        <end position="563"/>
    </location>
</feature>
<evidence type="ECO:0000256" key="2">
    <source>
        <dbReference type="ARBA" id="ARBA00022741"/>
    </source>
</evidence>
<evidence type="ECO:0000256" key="1">
    <source>
        <dbReference type="ARBA" id="ARBA00008535"/>
    </source>
</evidence>
<evidence type="ECO:0000256" key="4">
    <source>
        <dbReference type="SAM" id="MobiDB-lite"/>
    </source>
</evidence>
<feature type="transmembrane region" description="Helical" evidence="5">
    <location>
        <begin position="493"/>
        <end position="513"/>
    </location>
</feature>
<dbReference type="Pfam" id="PF04548">
    <property type="entry name" value="AIG1"/>
    <property type="match status" value="1"/>
</dbReference>
<keyword evidence="5" id="KW-0472">Membrane</keyword>
<feature type="region of interest" description="Disordered" evidence="4">
    <location>
        <begin position="370"/>
        <end position="448"/>
    </location>
</feature>
<feature type="transmembrane region" description="Helical" evidence="5">
    <location>
        <begin position="651"/>
        <end position="670"/>
    </location>
</feature>